<protein>
    <submittedName>
        <fullName evidence="1">Uncharacterized protein</fullName>
    </submittedName>
</protein>
<dbReference type="EMBL" id="BPLQ01000666">
    <property type="protein sequence ID" value="GIX73897.1"/>
    <property type="molecule type" value="Genomic_DNA"/>
</dbReference>
<gene>
    <name evidence="1" type="ORF">CDAR_51971</name>
</gene>
<keyword evidence="2" id="KW-1185">Reference proteome</keyword>
<dbReference type="Proteomes" id="UP001054837">
    <property type="component" value="Unassembled WGS sequence"/>
</dbReference>
<sequence length="170" mass="18982">MIYDSEVMGTPEKDVQATSSIDRVLECFLGNFSRRSEVISTEIFRILGQSIFCWRVVVIKANAEMCHWHQRGVPPTSICCSKCRNPTLYPSDLDLAYAFVKHLLLGNENRLAVNLGTQLRTALKMAKTINRAVPPTLEKSEELPMRALSSQTSDALAKVNPVSGRIKCLI</sequence>
<reference evidence="1 2" key="1">
    <citation type="submission" date="2021-06" db="EMBL/GenBank/DDBJ databases">
        <title>Caerostris darwini draft genome.</title>
        <authorList>
            <person name="Kono N."/>
            <person name="Arakawa K."/>
        </authorList>
    </citation>
    <scope>NUCLEOTIDE SEQUENCE [LARGE SCALE GENOMIC DNA]</scope>
</reference>
<accession>A0AAV4MMX4</accession>
<evidence type="ECO:0000313" key="2">
    <source>
        <dbReference type="Proteomes" id="UP001054837"/>
    </source>
</evidence>
<name>A0AAV4MMX4_9ARAC</name>
<proteinExistence type="predicted"/>
<organism evidence="1 2">
    <name type="scientific">Caerostris darwini</name>
    <dbReference type="NCBI Taxonomy" id="1538125"/>
    <lineage>
        <taxon>Eukaryota</taxon>
        <taxon>Metazoa</taxon>
        <taxon>Ecdysozoa</taxon>
        <taxon>Arthropoda</taxon>
        <taxon>Chelicerata</taxon>
        <taxon>Arachnida</taxon>
        <taxon>Araneae</taxon>
        <taxon>Araneomorphae</taxon>
        <taxon>Entelegynae</taxon>
        <taxon>Araneoidea</taxon>
        <taxon>Araneidae</taxon>
        <taxon>Caerostris</taxon>
    </lineage>
</organism>
<comment type="caution">
    <text evidence="1">The sequence shown here is derived from an EMBL/GenBank/DDBJ whole genome shotgun (WGS) entry which is preliminary data.</text>
</comment>
<evidence type="ECO:0000313" key="1">
    <source>
        <dbReference type="EMBL" id="GIX73897.1"/>
    </source>
</evidence>
<dbReference type="AlphaFoldDB" id="A0AAV4MMX4"/>